<evidence type="ECO:0000259" key="10">
    <source>
        <dbReference type="PROSITE" id="PS51195"/>
    </source>
</evidence>
<dbReference type="InterPro" id="IPR005580">
    <property type="entry name" value="DbpA/CsdA_RNA-bd_dom"/>
</dbReference>
<evidence type="ECO:0000256" key="6">
    <source>
        <dbReference type="PROSITE-ProRule" id="PRU00552"/>
    </source>
</evidence>
<dbReference type="NCBIfam" id="NF008744">
    <property type="entry name" value="PRK11776.1"/>
    <property type="match status" value="1"/>
</dbReference>
<dbReference type="InterPro" id="IPR044742">
    <property type="entry name" value="DEAD/DEAH_RhlB"/>
</dbReference>
<reference evidence="12" key="1">
    <citation type="journal article" date="2019" name="Int. J. Syst. Evol. Microbiol.">
        <title>The Global Catalogue of Microorganisms (GCM) 10K type strain sequencing project: providing services to taxonomists for standard genome sequencing and annotation.</title>
        <authorList>
            <consortium name="The Broad Institute Genomics Platform"/>
            <consortium name="The Broad Institute Genome Sequencing Center for Infectious Disease"/>
            <person name="Wu L."/>
            <person name="Ma J."/>
        </authorList>
    </citation>
    <scope>NUCLEOTIDE SEQUENCE [LARGE SCALE GENOMIC DNA]</scope>
    <source>
        <strain evidence="12">CGMCC 1.7003</strain>
    </source>
</reference>
<dbReference type="PROSITE" id="PS51194">
    <property type="entry name" value="HELICASE_CTER"/>
    <property type="match status" value="1"/>
</dbReference>
<evidence type="ECO:0000256" key="2">
    <source>
        <dbReference type="ARBA" id="ARBA00022801"/>
    </source>
</evidence>
<dbReference type="PANTHER" id="PTHR47959:SF1">
    <property type="entry name" value="ATP-DEPENDENT RNA HELICASE DBPA"/>
    <property type="match status" value="1"/>
</dbReference>
<dbReference type="InterPro" id="IPR014014">
    <property type="entry name" value="RNA_helicase_DEAD_Q_motif"/>
</dbReference>
<feature type="domain" description="DEAD-box RNA helicase Q" evidence="10">
    <location>
        <begin position="25"/>
        <end position="53"/>
    </location>
</feature>
<comment type="similarity">
    <text evidence="5 7">Belongs to the DEAD box helicase family.</text>
</comment>
<dbReference type="GO" id="GO:0004386">
    <property type="term" value="F:helicase activity"/>
    <property type="evidence" value="ECO:0007669"/>
    <property type="project" value="UniProtKB-KW"/>
</dbReference>
<dbReference type="CDD" id="cd00268">
    <property type="entry name" value="DEADc"/>
    <property type="match status" value="1"/>
</dbReference>
<evidence type="ECO:0000256" key="3">
    <source>
        <dbReference type="ARBA" id="ARBA00022806"/>
    </source>
</evidence>
<feature type="short sequence motif" description="Q motif" evidence="6">
    <location>
        <begin position="25"/>
        <end position="53"/>
    </location>
</feature>
<dbReference type="Pfam" id="PF03880">
    <property type="entry name" value="DbpA"/>
    <property type="match status" value="1"/>
</dbReference>
<protein>
    <submittedName>
        <fullName evidence="11">ATP-dependent RNA helicase</fullName>
    </submittedName>
</protein>
<keyword evidence="4 7" id="KW-0067">ATP-binding</keyword>
<evidence type="ECO:0000256" key="4">
    <source>
        <dbReference type="ARBA" id="ARBA00022840"/>
    </source>
</evidence>
<evidence type="ECO:0000259" key="9">
    <source>
        <dbReference type="PROSITE" id="PS51194"/>
    </source>
</evidence>
<dbReference type="SMART" id="SM00487">
    <property type="entry name" value="DEXDc"/>
    <property type="match status" value="1"/>
</dbReference>
<keyword evidence="2 7" id="KW-0378">Hydrolase</keyword>
<sequence>MYNTALFAQTTGLRLLQDVVLTYKTQFSAFALPQALLDTLESLAFHQPTPVQAESLPVILAGKDLLAQAATGSGKTAAFALGILSKLNVKHFRVQSLVLCPTRELAEQVATEIRTLARSIHNIKVLTLCGGVPTKGQTLSLEHGAHIIVGTPGRVLDHLQQQHLQLDELSILVLDEADRMLEMGFADEMQQIIAAAPAERQQLLFSATFAPAVKKLADALLKAPEQVIIDSPKAKTSISQEFYLVEDSSARAAATIRLLFAKMPSSCVVFANTRKEVQSLTEQLKQAGFSVAALHGDLEQRDREQQLLQFANGSLQVLVATDVAARGLDIEKLDLVLNYELAHDTDTHIHRIGRTGRAGEQGVACTLYTEQDGYKLGLLEDAFEQDITPLPLPLTQNAKAPLPAMITIEIDGGKKQKLRPADIVGALTRDEQVAFADIGKIQLQESRAYVAVKRSAFKAALQQLNNSKMKGRSFRAYRLTPA</sequence>
<keyword evidence="3 7" id="KW-0347">Helicase</keyword>
<name>A0ABQ3KW81_9ALTE</name>
<evidence type="ECO:0000256" key="7">
    <source>
        <dbReference type="RuleBase" id="RU000492"/>
    </source>
</evidence>
<dbReference type="InterPro" id="IPR012677">
    <property type="entry name" value="Nucleotide-bd_a/b_plait_sf"/>
</dbReference>
<dbReference type="EMBL" id="BNAO01000002">
    <property type="protein sequence ID" value="GHG65261.1"/>
    <property type="molecule type" value="Genomic_DNA"/>
</dbReference>
<dbReference type="Gene3D" id="3.40.50.300">
    <property type="entry name" value="P-loop containing nucleotide triphosphate hydrolases"/>
    <property type="match status" value="2"/>
</dbReference>
<dbReference type="Proteomes" id="UP000659697">
    <property type="component" value="Unassembled WGS sequence"/>
</dbReference>
<evidence type="ECO:0000256" key="1">
    <source>
        <dbReference type="ARBA" id="ARBA00022741"/>
    </source>
</evidence>
<proteinExistence type="inferred from homology"/>
<gene>
    <name evidence="11" type="ORF">GCM10010919_12470</name>
</gene>
<dbReference type="InterPro" id="IPR027417">
    <property type="entry name" value="P-loop_NTPase"/>
</dbReference>
<organism evidence="11 12">
    <name type="scientific">Alishewanella longhuensis</name>
    <dbReference type="NCBI Taxonomy" id="1091037"/>
    <lineage>
        <taxon>Bacteria</taxon>
        <taxon>Pseudomonadati</taxon>
        <taxon>Pseudomonadota</taxon>
        <taxon>Gammaproteobacteria</taxon>
        <taxon>Alteromonadales</taxon>
        <taxon>Alteromonadaceae</taxon>
        <taxon>Alishewanella</taxon>
    </lineage>
</organism>
<dbReference type="InterPro" id="IPR014001">
    <property type="entry name" value="Helicase_ATP-bd"/>
</dbReference>
<evidence type="ECO:0000313" key="11">
    <source>
        <dbReference type="EMBL" id="GHG65261.1"/>
    </source>
</evidence>
<dbReference type="InterPro" id="IPR001650">
    <property type="entry name" value="Helicase_C-like"/>
</dbReference>
<dbReference type="SMART" id="SM00490">
    <property type="entry name" value="HELICc"/>
    <property type="match status" value="1"/>
</dbReference>
<accession>A0ABQ3KW81</accession>
<dbReference type="PROSITE" id="PS51195">
    <property type="entry name" value="Q_MOTIF"/>
    <property type="match status" value="1"/>
</dbReference>
<evidence type="ECO:0000313" key="12">
    <source>
        <dbReference type="Proteomes" id="UP000659697"/>
    </source>
</evidence>
<keyword evidence="12" id="KW-1185">Reference proteome</keyword>
<dbReference type="PROSITE" id="PS00039">
    <property type="entry name" value="DEAD_ATP_HELICASE"/>
    <property type="match status" value="1"/>
</dbReference>
<dbReference type="Gene3D" id="3.30.70.330">
    <property type="match status" value="1"/>
</dbReference>
<evidence type="ECO:0000259" key="8">
    <source>
        <dbReference type="PROSITE" id="PS51192"/>
    </source>
</evidence>
<dbReference type="PROSITE" id="PS51192">
    <property type="entry name" value="HELICASE_ATP_BIND_1"/>
    <property type="match status" value="1"/>
</dbReference>
<dbReference type="InterPro" id="IPR000629">
    <property type="entry name" value="RNA-helicase_DEAD-box_CS"/>
</dbReference>
<dbReference type="InterPro" id="IPR011545">
    <property type="entry name" value="DEAD/DEAH_box_helicase_dom"/>
</dbReference>
<feature type="domain" description="Helicase ATP-binding" evidence="8">
    <location>
        <begin position="56"/>
        <end position="227"/>
    </location>
</feature>
<dbReference type="InterPro" id="IPR050079">
    <property type="entry name" value="DEAD_box_RNA_helicase"/>
</dbReference>
<comment type="caution">
    <text evidence="11">The sequence shown here is derived from an EMBL/GenBank/DDBJ whole genome shotgun (WGS) entry which is preliminary data.</text>
</comment>
<evidence type="ECO:0000256" key="5">
    <source>
        <dbReference type="ARBA" id="ARBA00038437"/>
    </source>
</evidence>
<dbReference type="PANTHER" id="PTHR47959">
    <property type="entry name" value="ATP-DEPENDENT RNA HELICASE RHLE-RELATED"/>
    <property type="match status" value="1"/>
</dbReference>
<dbReference type="Pfam" id="PF00270">
    <property type="entry name" value="DEAD"/>
    <property type="match status" value="1"/>
</dbReference>
<dbReference type="SUPFAM" id="SSF52540">
    <property type="entry name" value="P-loop containing nucleoside triphosphate hydrolases"/>
    <property type="match status" value="1"/>
</dbReference>
<dbReference type="CDD" id="cd18787">
    <property type="entry name" value="SF2_C_DEAD"/>
    <property type="match status" value="1"/>
</dbReference>
<feature type="domain" description="Helicase C-terminal" evidence="9">
    <location>
        <begin position="255"/>
        <end position="398"/>
    </location>
</feature>
<keyword evidence="1 7" id="KW-0547">Nucleotide-binding</keyword>
<dbReference type="Pfam" id="PF00271">
    <property type="entry name" value="Helicase_C"/>
    <property type="match status" value="1"/>
</dbReference>